<dbReference type="AlphaFoldDB" id="J0MRF3"/>
<evidence type="ECO:0000313" key="2">
    <source>
        <dbReference type="Proteomes" id="UP000002941"/>
    </source>
</evidence>
<protein>
    <submittedName>
        <fullName evidence="1">Uncharacterized protein</fullName>
    </submittedName>
</protein>
<organism evidence="1 2">
    <name type="scientific">Actinomyces massiliensis F0489</name>
    <dbReference type="NCBI Taxonomy" id="1125718"/>
    <lineage>
        <taxon>Bacteria</taxon>
        <taxon>Bacillati</taxon>
        <taxon>Actinomycetota</taxon>
        <taxon>Actinomycetes</taxon>
        <taxon>Actinomycetales</taxon>
        <taxon>Actinomycetaceae</taxon>
        <taxon>Actinomyces</taxon>
    </lineage>
</organism>
<dbReference type="eggNOG" id="ENOG5033GJI">
    <property type="taxonomic scope" value="Bacteria"/>
</dbReference>
<reference evidence="1 2" key="1">
    <citation type="submission" date="2012-05" db="EMBL/GenBank/DDBJ databases">
        <authorList>
            <person name="Harkins D.M."/>
            <person name="Madupu R."/>
            <person name="Durkin A.S."/>
            <person name="Torralba M."/>
            <person name="Methe B."/>
            <person name="Sutton G.G."/>
            <person name="Nelson K.E."/>
        </authorList>
    </citation>
    <scope>NUCLEOTIDE SEQUENCE [LARGE SCALE GENOMIC DNA]</scope>
    <source>
        <strain evidence="1 2">F0489</strain>
    </source>
</reference>
<name>J0MRF3_9ACTO</name>
<evidence type="ECO:0000313" key="1">
    <source>
        <dbReference type="EMBL" id="EJF36844.1"/>
    </source>
</evidence>
<accession>J0MRF3</accession>
<sequence length="234" mass="25884">MEQPATAVRLLSGREVVDNALAAPWPIRADSPLPDLARLTHALAHCDPVFLDSRVDGRAVLADVLRDAGHEPEGLRGALEIERFRLSQRLRILTMGVSAPDPAACCQVSALAALLLRELLDQEPPRPPGVILVERVVRMTAFLELLVATLVRPSTWPSSESVRQEVCRTFLAGLGLCATGENPHQTADRWEEISTLARQETTMSLRAEIEHRREVERRIAQARARESASHYTGR</sequence>
<proteinExistence type="predicted"/>
<dbReference type="Proteomes" id="UP000002941">
    <property type="component" value="Unassembled WGS sequence"/>
</dbReference>
<gene>
    <name evidence="1" type="ORF">HMPREF1318_0361</name>
</gene>
<keyword evidence="2" id="KW-1185">Reference proteome</keyword>
<dbReference type="PATRIC" id="fig|1125718.3.peg.2718"/>
<dbReference type="EMBL" id="AKFT01000214">
    <property type="protein sequence ID" value="EJF36844.1"/>
    <property type="molecule type" value="Genomic_DNA"/>
</dbReference>
<comment type="caution">
    <text evidence="1">The sequence shown here is derived from an EMBL/GenBank/DDBJ whole genome shotgun (WGS) entry which is preliminary data.</text>
</comment>